<gene>
    <name evidence="1" type="ORF">C0W93_14610</name>
</gene>
<comment type="caution">
    <text evidence="1">The sequence shown here is derived from an EMBL/GenBank/DDBJ whole genome shotgun (WGS) entry which is preliminary data.</text>
</comment>
<dbReference type="AlphaFoldDB" id="A0A0M9FCL5"/>
<proteinExistence type="predicted"/>
<evidence type="ECO:0000313" key="2">
    <source>
        <dbReference type="Proteomes" id="UP000240530"/>
    </source>
</evidence>
<reference evidence="1 2" key="1">
    <citation type="submission" date="2018-03" db="EMBL/GenBank/DDBJ databases">
        <title>Whole genome sequencing of Histamine producing bacteria.</title>
        <authorList>
            <person name="Butler K."/>
        </authorList>
    </citation>
    <scope>NUCLEOTIDE SEQUENCE [LARGE SCALE GENOMIC DNA]</scope>
    <source>
        <strain evidence="1 2">Res.4.1</strain>
    </source>
</reference>
<accession>A0A0M9FCL5</accession>
<protein>
    <submittedName>
        <fullName evidence="1">Uncharacterized protein</fullName>
    </submittedName>
</protein>
<dbReference type="EMBL" id="PYNS01000017">
    <property type="protein sequence ID" value="PSV09634.1"/>
    <property type="molecule type" value="Genomic_DNA"/>
</dbReference>
<organism evidence="1 2">
    <name type="scientific">Photobacterium leiognathi subsp. mandapamensis</name>
    <name type="common">Photobacterium mandapamensis</name>
    <dbReference type="NCBI Taxonomy" id="48408"/>
    <lineage>
        <taxon>Bacteria</taxon>
        <taxon>Pseudomonadati</taxon>
        <taxon>Pseudomonadota</taxon>
        <taxon>Gammaproteobacteria</taxon>
        <taxon>Vibrionales</taxon>
        <taxon>Vibrionaceae</taxon>
        <taxon>Photobacterium</taxon>
    </lineage>
</organism>
<evidence type="ECO:0000313" key="1">
    <source>
        <dbReference type="EMBL" id="PSV09634.1"/>
    </source>
</evidence>
<name>A0A0M9FCL5_PHOLD</name>
<dbReference type="RefSeq" id="WP_053986676.1">
    <property type="nucleotide sequence ID" value="NZ_CP131585.1"/>
</dbReference>
<sequence>MPENIVVEVSNYRSSPKKVTIKAYCNENKTLPSAVNISLEQYESVGLIQSLTQLEHSSNNQLLTDKCKALLNYIASGATIRMNCYAR</sequence>
<dbReference type="Proteomes" id="UP000240530">
    <property type="component" value="Unassembled WGS sequence"/>
</dbReference>